<keyword evidence="16" id="KW-1185">Reference proteome</keyword>
<dbReference type="GO" id="GO:0006298">
    <property type="term" value="P:mismatch repair"/>
    <property type="evidence" value="ECO:0007669"/>
    <property type="project" value="TreeGrafter"/>
</dbReference>
<evidence type="ECO:0000256" key="6">
    <source>
        <dbReference type="ARBA" id="ARBA00022722"/>
    </source>
</evidence>
<dbReference type="PANTHER" id="PTHR10954">
    <property type="entry name" value="RIBONUCLEASE H2 SUBUNIT A"/>
    <property type="match status" value="1"/>
</dbReference>
<organism evidence="15 16">
    <name type="scientific">Edaphochlamys debaryana</name>
    <dbReference type="NCBI Taxonomy" id="47281"/>
    <lineage>
        <taxon>Eukaryota</taxon>
        <taxon>Viridiplantae</taxon>
        <taxon>Chlorophyta</taxon>
        <taxon>core chlorophytes</taxon>
        <taxon>Chlorophyceae</taxon>
        <taxon>CS clade</taxon>
        <taxon>Chlamydomonadales</taxon>
        <taxon>Chlamydomonadales incertae sedis</taxon>
        <taxon>Edaphochlamys</taxon>
    </lineage>
</organism>
<comment type="similarity">
    <text evidence="4 12">Belongs to the RNase HII family.</text>
</comment>
<dbReference type="EC" id="3.1.26.4" evidence="12"/>
<comment type="subcellular location">
    <subcellularLocation>
        <location evidence="3">Cytoplasm</location>
    </subcellularLocation>
</comment>
<keyword evidence="7 11" id="KW-0479">Metal-binding</keyword>
<dbReference type="NCBIfam" id="NF000595">
    <property type="entry name" value="PRK00015.1-3"/>
    <property type="match status" value="1"/>
</dbReference>
<keyword evidence="6 11" id="KW-0540">Nuclease</keyword>
<dbReference type="PANTHER" id="PTHR10954:SF23">
    <property type="entry name" value="RIBONUCLEASE"/>
    <property type="match status" value="1"/>
</dbReference>
<evidence type="ECO:0000313" key="15">
    <source>
        <dbReference type="EMBL" id="KAG2498364.1"/>
    </source>
</evidence>
<keyword evidence="8 11" id="KW-0255">Endonuclease</keyword>
<dbReference type="GO" id="GO:0004523">
    <property type="term" value="F:RNA-DNA hybrid ribonuclease activity"/>
    <property type="evidence" value="ECO:0007669"/>
    <property type="project" value="UniProtKB-UniRule"/>
</dbReference>
<feature type="compositionally biased region" description="Basic and acidic residues" evidence="13">
    <location>
        <begin position="442"/>
        <end position="454"/>
    </location>
</feature>
<dbReference type="EMBL" id="JAEHOE010000010">
    <property type="protein sequence ID" value="KAG2498364.1"/>
    <property type="molecule type" value="Genomic_DNA"/>
</dbReference>
<keyword evidence="10" id="KW-0464">Manganese</keyword>
<feature type="compositionally biased region" description="Low complexity" evidence="13">
    <location>
        <begin position="475"/>
        <end position="499"/>
    </location>
</feature>
<feature type="domain" description="RNase H type-2" evidence="14">
    <location>
        <begin position="187"/>
        <end position="384"/>
    </location>
</feature>
<keyword evidence="5" id="KW-0963">Cytoplasm</keyword>
<dbReference type="SUPFAM" id="SSF53098">
    <property type="entry name" value="Ribonuclease H-like"/>
    <property type="match status" value="1"/>
</dbReference>
<dbReference type="InterPro" id="IPR001352">
    <property type="entry name" value="RNase_HII/HIII"/>
</dbReference>
<proteinExistence type="inferred from homology"/>
<dbReference type="GO" id="GO:0046872">
    <property type="term" value="F:metal ion binding"/>
    <property type="evidence" value="ECO:0007669"/>
    <property type="project" value="UniProtKB-KW"/>
</dbReference>
<dbReference type="Pfam" id="PF01351">
    <property type="entry name" value="RNase_HII"/>
    <property type="match status" value="1"/>
</dbReference>
<feature type="region of interest" description="Disordered" evidence="13">
    <location>
        <begin position="1"/>
        <end position="179"/>
    </location>
</feature>
<comment type="cofactor">
    <cofactor evidence="11">
        <name>Mn(2+)</name>
        <dbReference type="ChEBI" id="CHEBI:29035"/>
    </cofactor>
    <cofactor evidence="11">
        <name>Mg(2+)</name>
        <dbReference type="ChEBI" id="CHEBI:18420"/>
    </cofactor>
    <text evidence="11">Manganese or magnesium. Binds 1 divalent metal ion per monomer in the absence of substrate. May bind a second metal ion after substrate binding.</text>
</comment>
<dbReference type="InterPro" id="IPR024567">
    <property type="entry name" value="RNase_HII/HIII_dom"/>
</dbReference>
<dbReference type="GO" id="GO:0032299">
    <property type="term" value="C:ribonuclease H2 complex"/>
    <property type="evidence" value="ECO:0007669"/>
    <property type="project" value="TreeGrafter"/>
</dbReference>
<evidence type="ECO:0000256" key="11">
    <source>
        <dbReference type="PROSITE-ProRule" id="PRU01319"/>
    </source>
</evidence>
<evidence type="ECO:0000256" key="8">
    <source>
        <dbReference type="ARBA" id="ARBA00022759"/>
    </source>
</evidence>
<dbReference type="InterPro" id="IPR022898">
    <property type="entry name" value="RNase_HII"/>
</dbReference>
<dbReference type="Proteomes" id="UP000612055">
    <property type="component" value="Unassembled WGS sequence"/>
</dbReference>
<feature type="compositionally biased region" description="Basic residues" evidence="13">
    <location>
        <begin position="149"/>
        <end position="158"/>
    </location>
</feature>
<feature type="compositionally biased region" description="Basic residues" evidence="13">
    <location>
        <begin position="540"/>
        <end position="553"/>
    </location>
</feature>
<dbReference type="InterPro" id="IPR012337">
    <property type="entry name" value="RNaseH-like_sf"/>
</dbReference>
<dbReference type="Gene3D" id="3.30.420.10">
    <property type="entry name" value="Ribonuclease H-like superfamily/Ribonuclease H"/>
    <property type="match status" value="1"/>
</dbReference>
<evidence type="ECO:0000256" key="13">
    <source>
        <dbReference type="SAM" id="MobiDB-lite"/>
    </source>
</evidence>
<dbReference type="HAMAP" id="MF_00052_B">
    <property type="entry name" value="RNase_HII_B"/>
    <property type="match status" value="1"/>
</dbReference>
<feature type="compositionally biased region" description="Basic residues" evidence="13">
    <location>
        <begin position="1"/>
        <end position="15"/>
    </location>
</feature>
<feature type="compositionally biased region" description="Low complexity" evidence="13">
    <location>
        <begin position="64"/>
        <end position="79"/>
    </location>
</feature>
<evidence type="ECO:0000256" key="9">
    <source>
        <dbReference type="ARBA" id="ARBA00022801"/>
    </source>
</evidence>
<feature type="compositionally biased region" description="Low complexity" evidence="13">
    <location>
        <begin position="101"/>
        <end position="118"/>
    </location>
</feature>
<dbReference type="CDD" id="cd07182">
    <property type="entry name" value="RNase_HII_bacteria_HII_like"/>
    <property type="match status" value="1"/>
</dbReference>
<evidence type="ECO:0000256" key="1">
    <source>
        <dbReference type="ARBA" id="ARBA00000077"/>
    </source>
</evidence>
<dbReference type="GO" id="GO:0003723">
    <property type="term" value="F:RNA binding"/>
    <property type="evidence" value="ECO:0007669"/>
    <property type="project" value="UniProtKB-UniRule"/>
</dbReference>
<feature type="binding site" evidence="11">
    <location>
        <position position="194"/>
    </location>
    <ligand>
        <name>a divalent metal cation</name>
        <dbReference type="ChEBI" id="CHEBI:60240"/>
    </ligand>
</feature>
<evidence type="ECO:0000256" key="2">
    <source>
        <dbReference type="ARBA" id="ARBA00004065"/>
    </source>
</evidence>
<keyword evidence="9 11" id="KW-0378">Hydrolase</keyword>
<dbReference type="AlphaFoldDB" id="A0A835YIN9"/>
<accession>A0A835YIN9</accession>
<evidence type="ECO:0000256" key="12">
    <source>
        <dbReference type="RuleBase" id="RU003515"/>
    </source>
</evidence>
<dbReference type="GO" id="GO:0005737">
    <property type="term" value="C:cytoplasm"/>
    <property type="evidence" value="ECO:0007669"/>
    <property type="project" value="UniProtKB-SubCell"/>
</dbReference>
<feature type="compositionally biased region" description="Acidic residues" evidence="13">
    <location>
        <begin position="518"/>
        <end position="532"/>
    </location>
</feature>
<dbReference type="GO" id="GO:0043137">
    <property type="term" value="P:DNA replication, removal of RNA primer"/>
    <property type="evidence" value="ECO:0007669"/>
    <property type="project" value="TreeGrafter"/>
</dbReference>
<evidence type="ECO:0000256" key="7">
    <source>
        <dbReference type="ARBA" id="ARBA00022723"/>
    </source>
</evidence>
<sequence>MSSPLRHRAGRRSNRLRATAEEEPGVPSVGDAPAAAAKGRRGRAKAQPAPAVDAAMSDGKAEVEAPPAAEAEAADAPAPRSKRARKGAAKEVKGAGEDGEQAAGAEAEPQAEARAAGGSPFAKFACDGKQAEAEAAQAEAETAEEAKAARPKRARAPPKRAAGGGGAKAASGPNRDMENQLMGQGYKAVGGADEAGRGPLAGPVVAAVCVLPQPWAPPPGLHDSKQMDEQTREQVYAALTTDPRVKWAVCVIDHTEIDRINILQAALGAMRRSAEALRAQHGAEALDYLLVDGNRMPRDLPCPARTVVKGDATVTAIAAASVLAKVTRDRLMLELEAQYPGYGFGQHKGYGVPAHMEAVARLGPCPVHRRSFEPIKSMTGWSREAMLAEEAAARGEGAEEAGGAAALAGKGKAGAKPAAKAAKAKAQKGRGKAAEEDATTQEAKEEAQEEAKEEVVEEELPAPKRGHRAPAKRPAIGAEAAPVAEEASEAGTEAGKPKPGAAPPRKRRGAKQAAGEAEAGEPGEAAGEEVEAAGDAAPKARGRRAASKPRGGK</sequence>
<reference evidence="15" key="1">
    <citation type="journal article" date="2020" name="bioRxiv">
        <title>Comparative genomics of Chlamydomonas.</title>
        <authorList>
            <person name="Craig R.J."/>
            <person name="Hasan A.R."/>
            <person name="Ness R.W."/>
            <person name="Keightley P.D."/>
        </authorList>
    </citation>
    <scope>NUCLEOTIDE SEQUENCE</scope>
    <source>
        <strain evidence="15">CCAP 11/70</strain>
    </source>
</reference>
<feature type="compositionally biased region" description="Basic residues" evidence="13">
    <location>
        <begin position="422"/>
        <end position="431"/>
    </location>
</feature>
<comment type="function">
    <text evidence="2 12">Endonuclease that specifically degrades the RNA of RNA-DNA hybrids.</text>
</comment>
<feature type="compositionally biased region" description="Low complexity" evidence="13">
    <location>
        <begin position="45"/>
        <end position="55"/>
    </location>
</feature>
<evidence type="ECO:0000256" key="4">
    <source>
        <dbReference type="ARBA" id="ARBA00007383"/>
    </source>
</evidence>
<feature type="binding site" evidence="11">
    <location>
        <position position="292"/>
    </location>
    <ligand>
        <name>a divalent metal cation</name>
        <dbReference type="ChEBI" id="CHEBI:60240"/>
    </ligand>
</feature>
<evidence type="ECO:0000259" key="14">
    <source>
        <dbReference type="PROSITE" id="PS51975"/>
    </source>
</evidence>
<dbReference type="PROSITE" id="PS51975">
    <property type="entry name" value="RNASE_H_2"/>
    <property type="match status" value="1"/>
</dbReference>
<comment type="caution">
    <text evidence="15">The sequence shown here is derived from an EMBL/GenBank/DDBJ whole genome shotgun (WGS) entry which is preliminary data.</text>
</comment>
<evidence type="ECO:0000256" key="10">
    <source>
        <dbReference type="ARBA" id="ARBA00023211"/>
    </source>
</evidence>
<dbReference type="OrthoDB" id="7462577at2759"/>
<name>A0A835YIN9_9CHLO</name>
<feature type="binding site" evidence="11">
    <location>
        <position position="193"/>
    </location>
    <ligand>
        <name>a divalent metal cation</name>
        <dbReference type="ChEBI" id="CHEBI:60240"/>
    </ligand>
</feature>
<feature type="region of interest" description="Disordered" evidence="13">
    <location>
        <begin position="419"/>
        <end position="553"/>
    </location>
</feature>
<comment type="catalytic activity">
    <reaction evidence="1 11 12">
        <text>Endonucleolytic cleavage to 5'-phosphomonoester.</text>
        <dbReference type="EC" id="3.1.26.4"/>
    </reaction>
</comment>
<dbReference type="InterPro" id="IPR036397">
    <property type="entry name" value="RNaseH_sf"/>
</dbReference>
<evidence type="ECO:0000256" key="5">
    <source>
        <dbReference type="ARBA" id="ARBA00022490"/>
    </source>
</evidence>
<evidence type="ECO:0000256" key="3">
    <source>
        <dbReference type="ARBA" id="ARBA00004496"/>
    </source>
</evidence>
<protein>
    <recommendedName>
        <fullName evidence="12">Ribonuclease</fullName>
        <ecNumber evidence="12">3.1.26.4</ecNumber>
    </recommendedName>
</protein>
<gene>
    <name evidence="15" type="ORF">HYH03_003623</name>
</gene>
<evidence type="ECO:0000313" key="16">
    <source>
        <dbReference type="Proteomes" id="UP000612055"/>
    </source>
</evidence>